<dbReference type="OrthoDB" id="1895809at2"/>
<comment type="caution">
    <text evidence="2">The sequence shown here is derived from an EMBL/GenBank/DDBJ whole genome shotgun (WGS) entry which is preliminary data.</text>
</comment>
<dbReference type="SUPFAM" id="SSF55729">
    <property type="entry name" value="Acyl-CoA N-acyltransferases (Nat)"/>
    <property type="match status" value="1"/>
</dbReference>
<keyword evidence="3" id="KW-1185">Reference proteome</keyword>
<dbReference type="AlphaFoldDB" id="A0A0M0KYR1"/>
<dbReference type="GO" id="GO:0016747">
    <property type="term" value="F:acyltransferase activity, transferring groups other than amino-acyl groups"/>
    <property type="evidence" value="ECO:0007669"/>
    <property type="project" value="InterPro"/>
</dbReference>
<sequence>MDVHIRRPSNQDRHDLHHFFELVIYDTYQYEGIGHLIDDINDEIQSKKRYLDLDMKSSGKDRYFLVAELNGQIVGTIEYGPCSTLIQTCTNGELNHLLEVGTVFVHPNHQHKGIGNQLLLTMYAALQNQGLHEFCLDSGYKRAQRIWTKKFGPPTYHLNDYWGKGFPHMIWKVNIKSLT</sequence>
<dbReference type="Proteomes" id="UP000037558">
    <property type="component" value="Unassembled WGS sequence"/>
</dbReference>
<evidence type="ECO:0000259" key="1">
    <source>
        <dbReference type="PROSITE" id="PS51186"/>
    </source>
</evidence>
<dbReference type="CDD" id="cd04301">
    <property type="entry name" value="NAT_SF"/>
    <property type="match status" value="1"/>
</dbReference>
<evidence type="ECO:0000313" key="3">
    <source>
        <dbReference type="Proteomes" id="UP000037558"/>
    </source>
</evidence>
<dbReference type="STRING" id="284581.AMD01_16130"/>
<proteinExistence type="predicted"/>
<evidence type="ECO:0000313" key="2">
    <source>
        <dbReference type="EMBL" id="KOO43538.1"/>
    </source>
</evidence>
<name>A0A0M0KYR1_9BACI</name>
<keyword evidence="2" id="KW-0808">Transferase</keyword>
<dbReference type="PROSITE" id="PS51186">
    <property type="entry name" value="GNAT"/>
    <property type="match status" value="1"/>
</dbReference>
<reference evidence="3" key="1">
    <citation type="submission" date="2015-08" db="EMBL/GenBank/DDBJ databases">
        <title>Fjat-14210 dsm16467.</title>
        <authorList>
            <person name="Liu B."/>
            <person name="Wang J."/>
            <person name="Zhu Y."/>
            <person name="Liu G."/>
            <person name="Chen Q."/>
            <person name="Chen Z."/>
            <person name="Lan J."/>
            <person name="Che J."/>
            <person name="Ge C."/>
            <person name="Shi H."/>
            <person name="Pan Z."/>
            <person name="Liu X."/>
        </authorList>
    </citation>
    <scope>NUCLEOTIDE SEQUENCE [LARGE SCALE GENOMIC DNA]</scope>
    <source>
        <strain evidence="3">DSM 16467</strain>
    </source>
</reference>
<dbReference type="Pfam" id="PF00583">
    <property type="entry name" value="Acetyltransf_1"/>
    <property type="match status" value="1"/>
</dbReference>
<accession>A0A0M0KYR1</accession>
<dbReference type="InterPro" id="IPR016181">
    <property type="entry name" value="Acyl_CoA_acyltransferase"/>
</dbReference>
<dbReference type="RefSeq" id="WP_053402457.1">
    <property type="nucleotide sequence ID" value="NZ_LILC01000021.1"/>
</dbReference>
<gene>
    <name evidence="2" type="ORF">AMD01_16130</name>
</gene>
<dbReference type="Gene3D" id="3.40.630.30">
    <property type="match status" value="1"/>
</dbReference>
<organism evidence="2 3">
    <name type="scientific">Priestia koreensis</name>
    <dbReference type="NCBI Taxonomy" id="284581"/>
    <lineage>
        <taxon>Bacteria</taxon>
        <taxon>Bacillati</taxon>
        <taxon>Bacillota</taxon>
        <taxon>Bacilli</taxon>
        <taxon>Bacillales</taxon>
        <taxon>Bacillaceae</taxon>
        <taxon>Priestia</taxon>
    </lineage>
</organism>
<dbReference type="PATRIC" id="fig|284581.3.peg.1238"/>
<feature type="domain" description="N-acetyltransferase" evidence="1">
    <location>
        <begin position="23"/>
        <end position="176"/>
    </location>
</feature>
<protein>
    <submittedName>
        <fullName evidence="2">GNAT family acetyltransferase</fullName>
    </submittedName>
</protein>
<dbReference type="EMBL" id="LILC01000021">
    <property type="protein sequence ID" value="KOO43538.1"/>
    <property type="molecule type" value="Genomic_DNA"/>
</dbReference>
<dbReference type="InterPro" id="IPR000182">
    <property type="entry name" value="GNAT_dom"/>
</dbReference>